<gene>
    <name evidence="1" type="ORF">SAMN07250955_10374</name>
</gene>
<dbReference type="SUPFAM" id="SSF160272">
    <property type="entry name" value="Shew3726-like"/>
    <property type="match status" value="1"/>
</dbReference>
<name>A0A212QRL6_9PROT</name>
<proteinExistence type="predicted"/>
<evidence type="ECO:0000313" key="2">
    <source>
        <dbReference type="Proteomes" id="UP000197065"/>
    </source>
</evidence>
<protein>
    <submittedName>
        <fullName evidence="1">Uncharacterized protein</fullName>
    </submittedName>
</protein>
<organism evidence="1 2">
    <name type="scientific">Arboricoccus pini</name>
    <dbReference type="NCBI Taxonomy" id="1963835"/>
    <lineage>
        <taxon>Bacteria</taxon>
        <taxon>Pseudomonadati</taxon>
        <taxon>Pseudomonadota</taxon>
        <taxon>Alphaproteobacteria</taxon>
        <taxon>Geminicoccales</taxon>
        <taxon>Geminicoccaceae</taxon>
        <taxon>Arboricoccus</taxon>
    </lineage>
</organism>
<accession>A0A212QRL6</accession>
<dbReference type="Proteomes" id="UP000197065">
    <property type="component" value="Unassembled WGS sequence"/>
</dbReference>
<dbReference type="OrthoDB" id="7307007at2"/>
<sequence>MTWRDDLDALQFVAKNHGNCLVHRRAFRALLQKPPLQRDCEAFFQEHREAFEAAASAKIDAKTIADGVNFHLNSRQIRASLEEMGAGSRSQFVE</sequence>
<evidence type="ECO:0000313" key="1">
    <source>
        <dbReference type="EMBL" id="SNB62247.1"/>
    </source>
</evidence>
<dbReference type="AlphaFoldDB" id="A0A212QRL6"/>
<reference evidence="1 2" key="1">
    <citation type="submission" date="2017-06" db="EMBL/GenBank/DDBJ databases">
        <authorList>
            <person name="Kim H.J."/>
            <person name="Triplett B.A."/>
        </authorList>
    </citation>
    <scope>NUCLEOTIDE SEQUENCE [LARGE SCALE GENOMIC DNA]</scope>
    <source>
        <strain evidence="1 2">B29T1</strain>
    </source>
</reference>
<keyword evidence="2" id="KW-1185">Reference proteome</keyword>
<dbReference type="RefSeq" id="WP_088560328.1">
    <property type="nucleotide sequence ID" value="NZ_FYEH01000003.1"/>
</dbReference>
<dbReference type="EMBL" id="FYEH01000003">
    <property type="protein sequence ID" value="SNB62247.1"/>
    <property type="molecule type" value="Genomic_DNA"/>
</dbReference>
<dbReference type="InterPro" id="IPR036692">
    <property type="entry name" value="Shew3726-like_sf"/>
</dbReference>